<dbReference type="GO" id="GO:0046983">
    <property type="term" value="F:protein dimerization activity"/>
    <property type="evidence" value="ECO:0007669"/>
    <property type="project" value="InterPro"/>
</dbReference>
<dbReference type="EMBL" id="JAWXYG010000005">
    <property type="protein sequence ID" value="KAK4271363.1"/>
    <property type="molecule type" value="Genomic_DNA"/>
</dbReference>
<dbReference type="Proteomes" id="UP001293593">
    <property type="component" value="Unassembled WGS sequence"/>
</dbReference>
<keyword evidence="8" id="KW-1185">Reference proteome</keyword>
<keyword evidence="3" id="KW-0804">Transcription</keyword>
<dbReference type="SUPFAM" id="SSF47459">
    <property type="entry name" value="HLH, helix-loop-helix DNA-binding domain"/>
    <property type="match status" value="1"/>
</dbReference>
<feature type="region of interest" description="Disordered" evidence="5">
    <location>
        <begin position="142"/>
        <end position="161"/>
    </location>
</feature>
<gene>
    <name evidence="7" type="ORF">QN277_020067</name>
</gene>
<name>A0AAE1JNA1_9FABA</name>
<dbReference type="PROSITE" id="PS50888">
    <property type="entry name" value="BHLH"/>
    <property type="match status" value="1"/>
</dbReference>
<evidence type="ECO:0000313" key="8">
    <source>
        <dbReference type="Proteomes" id="UP001293593"/>
    </source>
</evidence>
<feature type="domain" description="BHLH" evidence="6">
    <location>
        <begin position="157"/>
        <end position="206"/>
    </location>
</feature>
<dbReference type="InterPro" id="IPR052610">
    <property type="entry name" value="bHLH_transcription_regulator"/>
</dbReference>
<reference evidence="7" key="1">
    <citation type="submission" date="2023-10" db="EMBL/GenBank/DDBJ databases">
        <title>Chromosome-level genome of the transformable northern wattle, Acacia crassicarpa.</title>
        <authorList>
            <person name="Massaro I."/>
            <person name="Sinha N.R."/>
            <person name="Poethig S."/>
            <person name="Leichty A.R."/>
        </authorList>
    </citation>
    <scope>NUCLEOTIDE SEQUENCE</scope>
    <source>
        <strain evidence="7">Acra3RX</strain>
        <tissue evidence="7">Leaf</tissue>
    </source>
</reference>
<keyword evidence="4" id="KW-0539">Nucleus</keyword>
<dbReference type="InterPro" id="IPR011598">
    <property type="entry name" value="bHLH_dom"/>
</dbReference>
<evidence type="ECO:0000256" key="3">
    <source>
        <dbReference type="ARBA" id="ARBA00023163"/>
    </source>
</evidence>
<dbReference type="PANTHER" id="PTHR45959:SF73">
    <property type="entry name" value="TRANSCRIPTION FACTOR BHLH25"/>
    <property type="match status" value="1"/>
</dbReference>
<proteinExistence type="predicted"/>
<dbReference type="Pfam" id="PF00010">
    <property type="entry name" value="HLH"/>
    <property type="match status" value="1"/>
</dbReference>
<evidence type="ECO:0000256" key="5">
    <source>
        <dbReference type="SAM" id="MobiDB-lite"/>
    </source>
</evidence>
<dbReference type="PANTHER" id="PTHR45959">
    <property type="entry name" value="BHLH TRANSCRIPTION FACTOR"/>
    <property type="match status" value="1"/>
</dbReference>
<evidence type="ECO:0000259" key="6">
    <source>
        <dbReference type="PROSITE" id="PS50888"/>
    </source>
</evidence>
<evidence type="ECO:0000256" key="1">
    <source>
        <dbReference type="ARBA" id="ARBA00004123"/>
    </source>
</evidence>
<accession>A0AAE1JNA1</accession>
<dbReference type="AlphaFoldDB" id="A0AAE1JNA1"/>
<organism evidence="7 8">
    <name type="scientific">Acacia crassicarpa</name>
    <name type="common">northern wattle</name>
    <dbReference type="NCBI Taxonomy" id="499986"/>
    <lineage>
        <taxon>Eukaryota</taxon>
        <taxon>Viridiplantae</taxon>
        <taxon>Streptophyta</taxon>
        <taxon>Embryophyta</taxon>
        <taxon>Tracheophyta</taxon>
        <taxon>Spermatophyta</taxon>
        <taxon>Magnoliopsida</taxon>
        <taxon>eudicotyledons</taxon>
        <taxon>Gunneridae</taxon>
        <taxon>Pentapetalae</taxon>
        <taxon>rosids</taxon>
        <taxon>fabids</taxon>
        <taxon>Fabales</taxon>
        <taxon>Fabaceae</taxon>
        <taxon>Caesalpinioideae</taxon>
        <taxon>mimosoid clade</taxon>
        <taxon>Acacieae</taxon>
        <taxon>Acacia</taxon>
    </lineage>
</organism>
<dbReference type="GO" id="GO:0005634">
    <property type="term" value="C:nucleus"/>
    <property type="evidence" value="ECO:0007669"/>
    <property type="project" value="UniProtKB-SubCell"/>
</dbReference>
<sequence>MENPTFLHEWNLNSLEDPSLLPLAAAFGDTSQQNSFSNPRATLFNPKTFMETSLLSGIERPQKQTKPNSTINQNQTLDTEYDCCSNNLLSFVNSSYISQLGSLKPYHKEQIPCPEINSTIPFSNMLASHESLGNQNFVFNATSQDPRKNIGPSPKLSQPQDHIIAERKRREKLAQRFIALSALVPGLKKTDKASVLGDAIKYLKQLQERVRVLEEEQSRRSTVESVVVVKKTQLLADEGQDCSSDSGDFVKEEPLPEIEARFCERNVLIRVHCEKITGVIEKTVSEIEKLHLIVTSTSVMTFGSSALDITIIAQMDKEFSLKVKELLRSLRSAFESFM</sequence>
<keyword evidence="2" id="KW-0805">Transcription regulation</keyword>
<protein>
    <recommendedName>
        <fullName evidence="6">BHLH domain-containing protein</fullName>
    </recommendedName>
</protein>
<evidence type="ECO:0000256" key="2">
    <source>
        <dbReference type="ARBA" id="ARBA00023015"/>
    </source>
</evidence>
<comment type="caution">
    <text evidence="7">The sequence shown here is derived from an EMBL/GenBank/DDBJ whole genome shotgun (WGS) entry which is preliminary data.</text>
</comment>
<evidence type="ECO:0000256" key="4">
    <source>
        <dbReference type="ARBA" id="ARBA00023242"/>
    </source>
</evidence>
<dbReference type="Gene3D" id="4.10.280.10">
    <property type="entry name" value="Helix-loop-helix DNA-binding domain"/>
    <property type="match status" value="1"/>
</dbReference>
<comment type="subcellular location">
    <subcellularLocation>
        <location evidence="1">Nucleus</location>
    </subcellularLocation>
</comment>
<dbReference type="CDD" id="cd11452">
    <property type="entry name" value="bHLH_AtNAI1_like"/>
    <property type="match status" value="1"/>
</dbReference>
<evidence type="ECO:0000313" key="7">
    <source>
        <dbReference type="EMBL" id="KAK4271363.1"/>
    </source>
</evidence>
<dbReference type="InterPro" id="IPR036638">
    <property type="entry name" value="HLH_DNA-bd_sf"/>
</dbReference>
<dbReference type="SMART" id="SM00353">
    <property type="entry name" value="HLH"/>
    <property type="match status" value="1"/>
</dbReference>